<protein>
    <submittedName>
        <fullName evidence="1">Uncharacterized protein</fullName>
    </submittedName>
</protein>
<evidence type="ECO:0000313" key="2">
    <source>
        <dbReference type="Proteomes" id="UP000037122"/>
    </source>
</evidence>
<name>A0A0L0NN81_CANAR</name>
<gene>
    <name evidence="1" type="ORF">QG37_08116</name>
</gene>
<dbReference type="EMBL" id="LGST01000067">
    <property type="protein sequence ID" value="KND95577.1"/>
    <property type="molecule type" value="Genomic_DNA"/>
</dbReference>
<proteinExistence type="predicted"/>
<dbReference type="Proteomes" id="UP000037122">
    <property type="component" value="Unassembled WGS sequence"/>
</dbReference>
<dbReference type="VEuPathDB" id="FungiDB:QG37_08116"/>
<sequence length="49" mass="5917">MGFQWQVILYDNRYEQISDKETDRSETMPLGIMSHGQMPYYSTKIREQN</sequence>
<dbReference type="AlphaFoldDB" id="A0A0L0NN81"/>
<accession>A0A0L0NN81</accession>
<reference evidence="2" key="1">
    <citation type="journal article" date="2015" name="BMC Genomics">
        <title>Draft genome of a commonly misdiagnosed multidrug resistant pathogen Candida auris.</title>
        <authorList>
            <person name="Chatterjee S."/>
            <person name="Alampalli S.V."/>
            <person name="Nageshan R.K."/>
            <person name="Chettiar S.T."/>
            <person name="Joshi S."/>
            <person name="Tatu U.S."/>
        </authorList>
    </citation>
    <scope>NUCLEOTIDE SEQUENCE [LARGE SCALE GENOMIC DNA]</scope>
    <source>
        <strain evidence="2">6684</strain>
    </source>
</reference>
<organism evidence="1 2">
    <name type="scientific">Candidozyma auris</name>
    <name type="common">Yeast</name>
    <name type="synonym">Candida auris</name>
    <dbReference type="NCBI Taxonomy" id="498019"/>
    <lineage>
        <taxon>Eukaryota</taxon>
        <taxon>Fungi</taxon>
        <taxon>Dikarya</taxon>
        <taxon>Ascomycota</taxon>
        <taxon>Saccharomycotina</taxon>
        <taxon>Pichiomycetes</taxon>
        <taxon>Metschnikowiaceae</taxon>
        <taxon>Candidozyma</taxon>
    </lineage>
</organism>
<comment type="caution">
    <text evidence="1">The sequence shown here is derived from an EMBL/GenBank/DDBJ whole genome shotgun (WGS) entry which is preliminary data.</text>
</comment>
<evidence type="ECO:0000313" key="1">
    <source>
        <dbReference type="EMBL" id="KND95577.1"/>
    </source>
</evidence>